<dbReference type="Gene3D" id="3.30.56.10">
    <property type="match status" value="2"/>
</dbReference>
<dbReference type="RefSeq" id="WP_338516030.1">
    <property type="nucleotide sequence ID" value="NZ_CP135137.1"/>
</dbReference>
<gene>
    <name evidence="15 20" type="primary">pheT</name>
    <name evidence="20" type="ORF">RQL39_02070</name>
</gene>
<dbReference type="SMART" id="SM00873">
    <property type="entry name" value="B3_4"/>
    <property type="match status" value="1"/>
</dbReference>
<dbReference type="SUPFAM" id="SSF46955">
    <property type="entry name" value="Putative DNA-binding domain"/>
    <property type="match status" value="1"/>
</dbReference>
<dbReference type="Pfam" id="PF03483">
    <property type="entry name" value="B3_4"/>
    <property type="match status" value="1"/>
</dbReference>
<evidence type="ECO:0000256" key="12">
    <source>
        <dbReference type="ARBA" id="ARBA00022917"/>
    </source>
</evidence>
<feature type="binding site" evidence="15">
    <location>
        <position position="468"/>
    </location>
    <ligand>
        <name>Mg(2+)</name>
        <dbReference type="ChEBI" id="CHEBI:18420"/>
        <note>shared with alpha subunit</note>
    </ligand>
</feature>
<dbReference type="PROSITE" id="PS51447">
    <property type="entry name" value="FDX_ACB"/>
    <property type="match status" value="1"/>
</dbReference>
<keyword evidence="9 15" id="KW-0067">ATP-binding</keyword>
<dbReference type="InterPro" id="IPR045864">
    <property type="entry name" value="aa-tRNA-synth_II/BPL/LPL"/>
</dbReference>
<feature type="binding site" evidence="15">
    <location>
        <position position="472"/>
    </location>
    <ligand>
        <name>Mg(2+)</name>
        <dbReference type="ChEBI" id="CHEBI:18420"/>
        <note>shared with alpha subunit</note>
    </ligand>
</feature>
<dbReference type="SMART" id="SM00874">
    <property type="entry name" value="B5"/>
    <property type="match status" value="1"/>
</dbReference>
<dbReference type="SUPFAM" id="SSF56037">
    <property type="entry name" value="PheT/TilS domain"/>
    <property type="match status" value="1"/>
</dbReference>
<evidence type="ECO:0000256" key="8">
    <source>
        <dbReference type="ARBA" id="ARBA00022741"/>
    </source>
</evidence>
<evidence type="ECO:0000256" key="6">
    <source>
        <dbReference type="ARBA" id="ARBA00022598"/>
    </source>
</evidence>
<proteinExistence type="inferred from homology"/>
<dbReference type="SUPFAM" id="SSF54991">
    <property type="entry name" value="Anticodon-binding domain of PheRS"/>
    <property type="match status" value="1"/>
</dbReference>
<dbReference type="Gene3D" id="3.30.70.380">
    <property type="entry name" value="Ferrodoxin-fold anticodon-binding domain"/>
    <property type="match status" value="1"/>
</dbReference>
<evidence type="ECO:0000256" key="3">
    <source>
        <dbReference type="ARBA" id="ARBA00011209"/>
    </source>
</evidence>
<evidence type="ECO:0000256" key="4">
    <source>
        <dbReference type="ARBA" id="ARBA00022490"/>
    </source>
</evidence>
<keyword evidence="12 15" id="KW-0648">Protein biosynthesis</keyword>
<evidence type="ECO:0000256" key="7">
    <source>
        <dbReference type="ARBA" id="ARBA00022723"/>
    </source>
</evidence>
<dbReference type="NCBIfam" id="TIGR00472">
    <property type="entry name" value="pheT_bact"/>
    <property type="match status" value="1"/>
</dbReference>
<evidence type="ECO:0000256" key="11">
    <source>
        <dbReference type="ARBA" id="ARBA00022884"/>
    </source>
</evidence>
<dbReference type="PANTHER" id="PTHR10947">
    <property type="entry name" value="PHENYLALANYL-TRNA SYNTHETASE BETA CHAIN AND LEUCINE-RICH REPEAT-CONTAINING PROTEIN 47"/>
    <property type="match status" value="1"/>
</dbReference>
<dbReference type="InterPro" id="IPR009061">
    <property type="entry name" value="DNA-bd_dom_put_sf"/>
</dbReference>
<reference evidence="20" key="1">
    <citation type="submission" date="2023-09" db="EMBL/GenBank/DDBJ databases">
        <title>Genomes of two closely related lineages of the louse Polyplax serrata with different host specificities.</title>
        <authorList>
            <person name="Martinu J."/>
            <person name="Tarabai H."/>
            <person name="Stefka J."/>
            <person name="Hypsa V."/>
        </authorList>
    </citation>
    <scope>NUCLEOTIDE SEQUENCE [LARGE SCALE GENOMIC DNA]</scope>
    <source>
        <strain evidence="20">98ZLc_SE</strain>
    </source>
</reference>
<evidence type="ECO:0000313" key="21">
    <source>
        <dbReference type="Proteomes" id="UP001368618"/>
    </source>
</evidence>
<keyword evidence="21" id="KW-1185">Reference proteome</keyword>
<name>A0ABZ2GWD5_9GAMM</name>
<keyword evidence="8 15" id="KW-0547">Nucleotide-binding</keyword>
<feature type="domain" description="FDX-ACB" evidence="18">
    <location>
        <begin position="710"/>
        <end position="804"/>
    </location>
</feature>
<accession>A0ABZ2GWD5</accession>
<keyword evidence="5 16" id="KW-0820">tRNA-binding</keyword>
<dbReference type="HAMAP" id="MF_00283">
    <property type="entry name" value="Phe_tRNA_synth_beta1"/>
    <property type="match status" value="1"/>
</dbReference>
<keyword evidence="10 15" id="KW-0460">Magnesium</keyword>
<evidence type="ECO:0000259" key="17">
    <source>
        <dbReference type="PROSITE" id="PS50886"/>
    </source>
</evidence>
<keyword evidence="11 16" id="KW-0694">RNA-binding</keyword>
<comment type="subunit">
    <text evidence="3 15">Tetramer of two alpha and two beta subunits.</text>
</comment>
<dbReference type="Gene3D" id="2.40.50.140">
    <property type="entry name" value="Nucleic acid-binding proteins"/>
    <property type="match status" value="1"/>
</dbReference>
<evidence type="ECO:0000259" key="19">
    <source>
        <dbReference type="PROSITE" id="PS51483"/>
    </source>
</evidence>
<evidence type="ECO:0000313" key="20">
    <source>
        <dbReference type="EMBL" id="WWR11457.1"/>
    </source>
</evidence>
<evidence type="ECO:0000256" key="2">
    <source>
        <dbReference type="ARBA" id="ARBA00008653"/>
    </source>
</evidence>
<feature type="binding site" evidence="15">
    <location>
        <position position="462"/>
    </location>
    <ligand>
        <name>Mg(2+)</name>
        <dbReference type="ChEBI" id="CHEBI:18420"/>
        <note>shared with alpha subunit</note>
    </ligand>
</feature>
<dbReference type="PROSITE" id="PS51483">
    <property type="entry name" value="B5"/>
    <property type="match status" value="1"/>
</dbReference>
<dbReference type="InterPro" id="IPR033714">
    <property type="entry name" value="tRNA_bind_bactPheRS"/>
</dbReference>
<dbReference type="InterPro" id="IPR020825">
    <property type="entry name" value="Phe-tRNA_synthase-like_B3/B4"/>
</dbReference>
<dbReference type="InterPro" id="IPR041616">
    <property type="entry name" value="PheRS_beta_core"/>
</dbReference>
<dbReference type="CDD" id="cd00769">
    <property type="entry name" value="PheRS_beta_core"/>
    <property type="match status" value="1"/>
</dbReference>
<dbReference type="EC" id="6.1.1.20" evidence="15"/>
<evidence type="ECO:0000256" key="14">
    <source>
        <dbReference type="ARBA" id="ARBA00049255"/>
    </source>
</evidence>
<dbReference type="InterPro" id="IPR005147">
    <property type="entry name" value="tRNA_synthase_B5-dom"/>
</dbReference>
<evidence type="ECO:0000256" key="15">
    <source>
        <dbReference type="HAMAP-Rule" id="MF_00283"/>
    </source>
</evidence>
<dbReference type="GO" id="GO:0004826">
    <property type="term" value="F:phenylalanine-tRNA ligase activity"/>
    <property type="evidence" value="ECO:0007669"/>
    <property type="project" value="UniProtKB-EC"/>
</dbReference>
<dbReference type="PROSITE" id="PS50886">
    <property type="entry name" value="TRBD"/>
    <property type="match status" value="1"/>
</dbReference>
<dbReference type="InterPro" id="IPR002547">
    <property type="entry name" value="tRNA-bd_dom"/>
</dbReference>
<dbReference type="InterPro" id="IPR012340">
    <property type="entry name" value="NA-bd_OB-fold"/>
</dbReference>
<dbReference type="InterPro" id="IPR045060">
    <property type="entry name" value="Phe-tRNA-ligase_IIc_bsu"/>
</dbReference>
<evidence type="ECO:0000259" key="18">
    <source>
        <dbReference type="PROSITE" id="PS51447"/>
    </source>
</evidence>
<dbReference type="InterPro" id="IPR005146">
    <property type="entry name" value="B3/B4_tRNA-bd"/>
</dbReference>
<dbReference type="Pfam" id="PF03147">
    <property type="entry name" value="FDX-ACB"/>
    <property type="match status" value="1"/>
</dbReference>
<evidence type="ECO:0000256" key="5">
    <source>
        <dbReference type="ARBA" id="ARBA00022555"/>
    </source>
</evidence>
<sequence>MRVSEFWLREWIDFSIDTNKLVDILTNIGLEVKSVFPVSSGVSDVKIVKVIDIIRHPKKNGLIICKLQIDKNFNIIQVVCKISEKIYIGSKVACALVGSKLLNKFIIKEDLIFGEISQGVLCTYNDLNFYTKSYDIDELLILNETAPIGADLCKYLLLKDNVLDITLNFNRTDCFSVLGIAREISSFMGTPIKNFFSNLFVKKDINEKLNIYINDFKYCPIYNGRIIRDINCYSYTPDWIKERLNRSDIKIVSPVVDIINYVVLEIGIPIFYFDLDLIHENSIVIRLSYLGEQFESFDGKKIILDDKTLVMCSNNKILALPGLIHNSSVCFNKNVKNLFFSNFFLDPNLILSTSKKYSIYTEYSQRFSRGIDYSLLSLSLERVSDLLKKILGGSLSSVFKVANEKFFPSRKKIFFNFNNFKKLIGFYLSENKVTNILRLLNMALLKKSDICWIITVPIYRFDIELEIDLIEEIVRYYGYNKIIGKKIVSLLKISSIDPIDLLSKKCSLLLVNRGYSEVINYSFVDPILQNVLFDNKKILSLVNPMSEKSSHMRISLWPGLIISVKNNILRKEESIKLFETGIVFSNNNGCLKEKFCISGLLLGKRNSNLSWKKYSEENFDFYDIKGDLELIFSILNIKNVYFVSFANQALHPCQSVKIVFNSDCIGWCGKLNPYVANMFSLPDGIILFELFLEKIKKNFTFEPKKYKEFSKFPKISRDLSFLVDKNMDIHNIENILSKLVKFRNVVFFGVCDIYVGKLIPSNKKSITISFVFQRFDRTMTDSEINDTIDFIVKFLEKEYSIVLRYI</sequence>
<dbReference type="InterPro" id="IPR005121">
    <property type="entry name" value="Fdx_antiC-bd"/>
</dbReference>
<protein>
    <recommendedName>
        <fullName evidence="15">Phenylalanine--tRNA ligase beta subunit</fullName>
        <ecNumber evidence="15">6.1.1.20</ecNumber>
    </recommendedName>
    <alternativeName>
        <fullName evidence="15">Phenylalanyl-tRNA synthetase beta subunit</fullName>
        <shortName evidence="15">PheRS</shortName>
    </alternativeName>
</protein>
<feature type="binding site" evidence="15">
    <location>
        <position position="471"/>
    </location>
    <ligand>
        <name>Mg(2+)</name>
        <dbReference type="ChEBI" id="CHEBI:18420"/>
        <note>shared with alpha subunit</note>
    </ligand>
</feature>
<dbReference type="InterPro" id="IPR004532">
    <property type="entry name" value="Phe-tRNA-ligase_IIc_bsu_bact"/>
</dbReference>
<dbReference type="InterPro" id="IPR036690">
    <property type="entry name" value="Fdx_antiC-bd_sf"/>
</dbReference>
<comment type="subcellular location">
    <subcellularLocation>
        <location evidence="1 15">Cytoplasm</location>
    </subcellularLocation>
</comment>
<dbReference type="Pfam" id="PF17759">
    <property type="entry name" value="tRNA_synthFbeta"/>
    <property type="match status" value="1"/>
</dbReference>
<dbReference type="SMART" id="SM00896">
    <property type="entry name" value="FDX-ACB"/>
    <property type="match status" value="1"/>
</dbReference>
<keyword evidence="4 15" id="KW-0963">Cytoplasm</keyword>
<comment type="cofactor">
    <cofactor evidence="15">
        <name>Mg(2+)</name>
        <dbReference type="ChEBI" id="CHEBI:18420"/>
    </cofactor>
    <text evidence="15">Binds 2 magnesium ions per tetramer.</text>
</comment>
<evidence type="ECO:0000256" key="9">
    <source>
        <dbReference type="ARBA" id="ARBA00022840"/>
    </source>
</evidence>
<organism evidence="20 21">
    <name type="scientific">Candidatus Legionella polyplacis</name>
    <dbReference type="NCBI Taxonomy" id="2005262"/>
    <lineage>
        <taxon>Bacteria</taxon>
        <taxon>Pseudomonadati</taxon>
        <taxon>Pseudomonadota</taxon>
        <taxon>Gammaproteobacteria</taxon>
        <taxon>Legionellales</taxon>
        <taxon>Legionellaceae</taxon>
        <taxon>Legionella</taxon>
    </lineage>
</organism>
<evidence type="ECO:0000256" key="1">
    <source>
        <dbReference type="ARBA" id="ARBA00004496"/>
    </source>
</evidence>
<dbReference type="EMBL" id="CP135137">
    <property type="protein sequence ID" value="WWR11457.1"/>
    <property type="molecule type" value="Genomic_DNA"/>
</dbReference>
<feature type="domain" description="TRNA-binding" evidence="17">
    <location>
        <begin position="39"/>
        <end position="153"/>
    </location>
</feature>
<dbReference type="Gene3D" id="3.30.930.10">
    <property type="entry name" value="Bira Bifunctional Protein, Domain 2"/>
    <property type="match status" value="1"/>
</dbReference>
<dbReference type="SUPFAM" id="SSF50249">
    <property type="entry name" value="Nucleic acid-binding proteins"/>
    <property type="match status" value="1"/>
</dbReference>
<dbReference type="Gene3D" id="3.50.40.10">
    <property type="entry name" value="Phenylalanyl-trna Synthetase, Chain B, domain 3"/>
    <property type="match status" value="1"/>
</dbReference>
<dbReference type="Pfam" id="PF03484">
    <property type="entry name" value="B5"/>
    <property type="match status" value="1"/>
</dbReference>
<evidence type="ECO:0000256" key="13">
    <source>
        <dbReference type="ARBA" id="ARBA00023146"/>
    </source>
</evidence>
<dbReference type="Proteomes" id="UP001368618">
    <property type="component" value="Chromosome"/>
</dbReference>
<keyword evidence="13 15" id="KW-0030">Aminoacyl-tRNA synthetase</keyword>
<evidence type="ECO:0000256" key="10">
    <source>
        <dbReference type="ARBA" id="ARBA00022842"/>
    </source>
</evidence>
<keyword evidence="6 15" id="KW-0436">Ligase</keyword>
<keyword evidence="7 15" id="KW-0479">Metal-binding</keyword>
<comment type="catalytic activity">
    <reaction evidence="14 15">
        <text>tRNA(Phe) + L-phenylalanine + ATP = L-phenylalanyl-tRNA(Phe) + AMP + diphosphate + H(+)</text>
        <dbReference type="Rhea" id="RHEA:19413"/>
        <dbReference type="Rhea" id="RHEA-COMP:9668"/>
        <dbReference type="Rhea" id="RHEA-COMP:9699"/>
        <dbReference type="ChEBI" id="CHEBI:15378"/>
        <dbReference type="ChEBI" id="CHEBI:30616"/>
        <dbReference type="ChEBI" id="CHEBI:33019"/>
        <dbReference type="ChEBI" id="CHEBI:58095"/>
        <dbReference type="ChEBI" id="CHEBI:78442"/>
        <dbReference type="ChEBI" id="CHEBI:78531"/>
        <dbReference type="ChEBI" id="CHEBI:456215"/>
        <dbReference type="EC" id="6.1.1.20"/>
    </reaction>
</comment>
<feature type="domain" description="B5" evidence="19">
    <location>
        <begin position="408"/>
        <end position="484"/>
    </location>
</feature>
<comment type="similarity">
    <text evidence="2 15">Belongs to the phenylalanyl-tRNA synthetase beta subunit family. Type 1 subfamily.</text>
</comment>
<evidence type="ECO:0000256" key="16">
    <source>
        <dbReference type="PROSITE-ProRule" id="PRU00209"/>
    </source>
</evidence>
<dbReference type="CDD" id="cd02796">
    <property type="entry name" value="tRNA_bind_bactPheRS"/>
    <property type="match status" value="1"/>
</dbReference>
<dbReference type="SUPFAM" id="SSF55681">
    <property type="entry name" value="Class II aaRS and biotin synthetases"/>
    <property type="match status" value="1"/>
</dbReference>
<dbReference type="PANTHER" id="PTHR10947:SF0">
    <property type="entry name" value="PHENYLALANINE--TRNA LIGASE BETA SUBUNIT"/>
    <property type="match status" value="1"/>
</dbReference>